<evidence type="ECO:0000256" key="3">
    <source>
        <dbReference type="PROSITE-ProRule" id="PRU00023"/>
    </source>
</evidence>
<dbReference type="Pfam" id="PF12796">
    <property type="entry name" value="Ank_2"/>
    <property type="match status" value="1"/>
</dbReference>
<dbReference type="EMBL" id="LN885086">
    <property type="protein sequence ID" value="CUQ67498.1"/>
    <property type="molecule type" value="Genomic_DNA"/>
</dbReference>
<dbReference type="RefSeq" id="WP_158023391.1">
    <property type="nucleotide sequence ID" value="NZ_LN885086.1"/>
</dbReference>
<evidence type="ECO:0000313" key="4">
    <source>
        <dbReference type="EMBL" id="CUQ67498.1"/>
    </source>
</evidence>
<keyword evidence="2 3" id="KW-0040">ANK repeat</keyword>
<keyword evidence="1" id="KW-0677">Repeat</keyword>
<dbReference type="OrthoDB" id="307920at2"/>
<feature type="repeat" description="ANK" evidence="3">
    <location>
        <begin position="100"/>
        <end position="132"/>
    </location>
</feature>
<dbReference type="PRINTS" id="PR01415">
    <property type="entry name" value="ANKYRIN"/>
</dbReference>
<dbReference type="PANTHER" id="PTHR24201:SF16">
    <property type="entry name" value="ANKYRIN-1-LIKE-RELATED"/>
    <property type="match status" value="1"/>
</dbReference>
<dbReference type="Proteomes" id="UP000066284">
    <property type="component" value="Chromosome 1"/>
</dbReference>
<dbReference type="Pfam" id="PF00023">
    <property type="entry name" value="Ank"/>
    <property type="match status" value="1"/>
</dbReference>
<gene>
    <name evidence="4" type="ORF">NITINOP_2526</name>
</gene>
<dbReference type="InterPro" id="IPR050776">
    <property type="entry name" value="Ank_Repeat/CDKN_Inhibitor"/>
</dbReference>
<protein>
    <submittedName>
        <fullName evidence="4">Ankyrin repeat-containing protein</fullName>
    </submittedName>
</protein>
<evidence type="ECO:0000256" key="1">
    <source>
        <dbReference type="ARBA" id="ARBA00022737"/>
    </source>
</evidence>
<dbReference type="SMART" id="SM00248">
    <property type="entry name" value="ANK"/>
    <property type="match status" value="3"/>
</dbReference>
<name>A0A0S4KWB0_9BACT</name>
<dbReference type="InterPro" id="IPR036770">
    <property type="entry name" value="Ankyrin_rpt-contain_sf"/>
</dbReference>
<feature type="repeat" description="ANK" evidence="3">
    <location>
        <begin position="134"/>
        <end position="166"/>
    </location>
</feature>
<dbReference type="PROSITE" id="PS50088">
    <property type="entry name" value="ANK_REPEAT"/>
    <property type="match status" value="3"/>
</dbReference>
<dbReference type="Gene3D" id="1.25.40.20">
    <property type="entry name" value="Ankyrin repeat-containing domain"/>
    <property type="match status" value="1"/>
</dbReference>
<reference evidence="5" key="1">
    <citation type="submission" date="2015-09" db="EMBL/GenBank/DDBJ databases">
        <authorList>
            <person name="Daims H."/>
        </authorList>
    </citation>
    <scope>NUCLEOTIDE SEQUENCE [LARGE SCALE GENOMIC DNA]</scope>
</reference>
<dbReference type="InterPro" id="IPR002110">
    <property type="entry name" value="Ankyrin_rpt"/>
</dbReference>
<dbReference type="PROSITE" id="PS50297">
    <property type="entry name" value="ANK_REP_REGION"/>
    <property type="match status" value="3"/>
</dbReference>
<dbReference type="KEGG" id="nio:NITINOP_2526"/>
<sequence>MKNIVLRYAMSHRKIAIYALFFWGLLVLNGCIASPEHRLREAIVNGDSTQAAAALAQGAKVETADEFGMTPLLLAVKHGHRPTVELLLEKGADLSRARHDGLTPLFMAIREGRVDMVALLLEKGADVNVRGAISSVTPLHVGAYEGNQEIVTLLLKYGADKQARMTSGELPVDLARQLGRTDLIKLLEP</sequence>
<accession>A0A0S4KWB0</accession>
<dbReference type="SUPFAM" id="SSF48403">
    <property type="entry name" value="Ankyrin repeat"/>
    <property type="match status" value="1"/>
</dbReference>
<dbReference type="AlphaFoldDB" id="A0A0S4KWB0"/>
<organism evidence="4 5">
    <name type="scientific">Candidatus Nitrospira inopinata</name>
    <dbReference type="NCBI Taxonomy" id="1715989"/>
    <lineage>
        <taxon>Bacteria</taxon>
        <taxon>Pseudomonadati</taxon>
        <taxon>Nitrospirota</taxon>
        <taxon>Nitrospiria</taxon>
        <taxon>Nitrospirales</taxon>
        <taxon>Nitrospiraceae</taxon>
        <taxon>Nitrospira</taxon>
    </lineage>
</organism>
<dbReference type="PANTHER" id="PTHR24201">
    <property type="entry name" value="ANK_REP_REGION DOMAIN-CONTAINING PROTEIN"/>
    <property type="match status" value="1"/>
</dbReference>
<feature type="repeat" description="ANK" evidence="3">
    <location>
        <begin position="67"/>
        <end position="99"/>
    </location>
</feature>
<evidence type="ECO:0000313" key="5">
    <source>
        <dbReference type="Proteomes" id="UP000066284"/>
    </source>
</evidence>
<evidence type="ECO:0000256" key="2">
    <source>
        <dbReference type="ARBA" id="ARBA00023043"/>
    </source>
</evidence>
<proteinExistence type="predicted"/>
<keyword evidence="5" id="KW-1185">Reference proteome</keyword>
<dbReference type="STRING" id="1715989.NITINOP_2526"/>